<feature type="non-terminal residue" evidence="1">
    <location>
        <position position="1"/>
    </location>
</feature>
<dbReference type="EMBL" id="BARW01028527">
    <property type="protein sequence ID" value="GAJ13864.1"/>
    <property type="molecule type" value="Genomic_DNA"/>
</dbReference>
<reference evidence="1" key="1">
    <citation type="journal article" date="2014" name="Front. Microbiol.">
        <title>High frequency of phylogenetically diverse reductive dehalogenase-homologous genes in deep subseafloor sedimentary metagenomes.</title>
        <authorList>
            <person name="Kawai M."/>
            <person name="Futagami T."/>
            <person name="Toyoda A."/>
            <person name="Takaki Y."/>
            <person name="Nishi S."/>
            <person name="Hori S."/>
            <person name="Arai W."/>
            <person name="Tsubouchi T."/>
            <person name="Morono Y."/>
            <person name="Uchiyama I."/>
            <person name="Ito T."/>
            <person name="Fujiyama A."/>
            <person name="Inagaki F."/>
            <person name="Takami H."/>
        </authorList>
    </citation>
    <scope>NUCLEOTIDE SEQUENCE</scope>
    <source>
        <strain evidence="1">Expedition CK06-06</strain>
    </source>
</reference>
<protein>
    <submittedName>
        <fullName evidence="1">Uncharacterized protein</fullName>
    </submittedName>
</protein>
<name>X1U8P9_9ZZZZ</name>
<proteinExistence type="predicted"/>
<organism evidence="1">
    <name type="scientific">marine sediment metagenome</name>
    <dbReference type="NCBI Taxonomy" id="412755"/>
    <lineage>
        <taxon>unclassified sequences</taxon>
        <taxon>metagenomes</taxon>
        <taxon>ecological metagenomes</taxon>
    </lineage>
</organism>
<dbReference type="AlphaFoldDB" id="X1U8P9"/>
<feature type="non-terminal residue" evidence="1">
    <location>
        <position position="253"/>
    </location>
</feature>
<gene>
    <name evidence="1" type="ORF">S12H4_46038</name>
</gene>
<comment type="caution">
    <text evidence="1">The sequence shown here is derived from an EMBL/GenBank/DDBJ whole genome shotgun (WGS) entry which is preliminary data.</text>
</comment>
<sequence>SDLVSDGDTIVDVTNNSYFSLSELDGTPSTEAIRMKPLFDAKVDLADSTGTSEGTYITGSDGADIVSDVEQNATDIADTNPISTYAPIKTNSGLYTADGYATMWDANTYHLKYTIGTTTYAPANGDSILWNDSLLNKAVLVFRDGVLLDTATAPNVGYEVTDSSLTVHPIYSTGDRMDVLLKKEEVLQSLVPYDPTGPEMITNGDFASATGWGVDDRWTIAGDSAAYDDAVGYGSLKQEDSFMASSMADNTNY</sequence>
<accession>X1U8P9</accession>
<evidence type="ECO:0000313" key="1">
    <source>
        <dbReference type="EMBL" id="GAJ13864.1"/>
    </source>
</evidence>